<dbReference type="InterPro" id="IPR001469">
    <property type="entry name" value="ATP_synth_F1_dsu/esu"/>
</dbReference>
<keyword evidence="4" id="KW-0406">Ion transport</keyword>
<evidence type="ECO:0000256" key="2">
    <source>
        <dbReference type="ARBA" id="ARBA00005712"/>
    </source>
</evidence>
<evidence type="ECO:0000256" key="5">
    <source>
        <dbReference type="ARBA" id="ARBA00023136"/>
    </source>
</evidence>
<comment type="caution">
    <text evidence="7">The sequence shown here is derived from an EMBL/GenBank/DDBJ whole genome shotgun (WGS) entry which is preliminary data.</text>
</comment>
<dbReference type="GO" id="GO:0046933">
    <property type="term" value="F:proton-transporting ATP synthase activity, rotational mechanism"/>
    <property type="evidence" value="ECO:0007669"/>
    <property type="project" value="InterPro"/>
</dbReference>
<feature type="domain" description="ATP synthase F1 complex delta/epsilon subunit N-terminal" evidence="6">
    <location>
        <begin position="6"/>
        <end position="81"/>
    </location>
</feature>
<evidence type="ECO:0000259" key="6">
    <source>
        <dbReference type="Pfam" id="PF02823"/>
    </source>
</evidence>
<keyword evidence="5" id="KW-0472">Membrane</keyword>
<comment type="subcellular location">
    <subcellularLocation>
        <location evidence="1">Membrane</location>
    </subcellularLocation>
</comment>
<protein>
    <submittedName>
        <fullName evidence="7">ATP synthase epsilon chain</fullName>
    </submittedName>
</protein>
<evidence type="ECO:0000313" key="7">
    <source>
        <dbReference type="EMBL" id="KAA6306299.1"/>
    </source>
</evidence>
<keyword evidence="3" id="KW-0813">Transport</keyword>
<dbReference type="InterPro" id="IPR020546">
    <property type="entry name" value="ATP_synth_F1_dsu/esu_N"/>
</dbReference>
<dbReference type="SUPFAM" id="SSF51344">
    <property type="entry name" value="Epsilon subunit of F1F0-ATP synthase N-terminal domain"/>
    <property type="match status" value="1"/>
</dbReference>
<name>A0A5J4PCY1_9ZZZZ</name>
<dbReference type="InterPro" id="IPR036771">
    <property type="entry name" value="ATPsynth_dsu/esu_N"/>
</dbReference>
<evidence type="ECO:0000256" key="4">
    <source>
        <dbReference type="ARBA" id="ARBA00023065"/>
    </source>
</evidence>
<organism evidence="7">
    <name type="scientific">termite gut metagenome</name>
    <dbReference type="NCBI Taxonomy" id="433724"/>
    <lineage>
        <taxon>unclassified sequences</taxon>
        <taxon>metagenomes</taxon>
        <taxon>organismal metagenomes</taxon>
    </lineage>
</organism>
<comment type="similarity">
    <text evidence="2">Belongs to the ATPase epsilon chain family.</text>
</comment>
<dbReference type="CDD" id="cd12152">
    <property type="entry name" value="F1-ATPase_delta"/>
    <property type="match status" value="1"/>
</dbReference>
<evidence type="ECO:0000256" key="1">
    <source>
        <dbReference type="ARBA" id="ARBA00004370"/>
    </source>
</evidence>
<sequence length="82" mass="8694">MAQQNLHLDIASPEKKLFAGEVTSVTLPGIAGSFSIFRQHAPIISSLKEGTITFVSGNNEQAIDIRGGFVEFSDGLVSICVS</sequence>
<dbReference type="EMBL" id="SNRY01010018">
    <property type="protein sequence ID" value="KAA6306299.1"/>
    <property type="molecule type" value="Genomic_DNA"/>
</dbReference>
<dbReference type="Pfam" id="PF02823">
    <property type="entry name" value="ATP-synt_DE_N"/>
    <property type="match status" value="1"/>
</dbReference>
<proteinExistence type="inferred from homology"/>
<reference evidence="7" key="1">
    <citation type="submission" date="2019-03" db="EMBL/GenBank/DDBJ databases">
        <title>Single cell metagenomics reveals metabolic interactions within the superorganism composed of flagellate Streblomastix strix and complex community of Bacteroidetes bacteria on its surface.</title>
        <authorList>
            <person name="Treitli S.C."/>
            <person name="Kolisko M."/>
            <person name="Husnik F."/>
            <person name="Keeling P."/>
            <person name="Hampl V."/>
        </authorList>
    </citation>
    <scope>NUCLEOTIDE SEQUENCE</scope>
    <source>
        <strain evidence="7">STM</strain>
    </source>
</reference>
<dbReference type="Gene3D" id="2.60.15.10">
    <property type="entry name" value="F0F1 ATP synthase delta/epsilon subunit, N-terminal"/>
    <property type="match status" value="1"/>
</dbReference>
<dbReference type="GO" id="GO:0045259">
    <property type="term" value="C:proton-transporting ATP synthase complex"/>
    <property type="evidence" value="ECO:0007669"/>
    <property type="project" value="InterPro"/>
</dbReference>
<accession>A0A5J4PCY1</accession>
<gene>
    <name evidence="7" type="ORF">EZS27_042046</name>
</gene>
<evidence type="ECO:0000256" key="3">
    <source>
        <dbReference type="ARBA" id="ARBA00022448"/>
    </source>
</evidence>
<dbReference type="AlphaFoldDB" id="A0A5J4PCY1"/>